<accession>A0A7K4HP50</accession>
<organism evidence="3 4">
    <name type="scientific">Methanofollis tationis</name>
    <dbReference type="NCBI Taxonomy" id="81417"/>
    <lineage>
        <taxon>Archaea</taxon>
        <taxon>Methanobacteriati</taxon>
        <taxon>Methanobacteriota</taxon>
        <taxon>Stenosarchaea group</taxon>
        <taxon>Methanomicrobia</taxon>
        <taxon>Methanomicrobiales</taxon>
        <taxon>Methanomicrobiaceae</taxon>
        <taxon>Methanofollis</taxon>
    </lineage>
</organism>
<feature type="domain" description="Pyrrolo-quinoline quinone repeat" evidence="2">
    <location>
        <begin position="163"/>
        <end position="272"/>
    </location>
</feature>
<gene>
    <name evidence="3" type="ORF">HWN36_04625</name>
</gene>
<dbReference type="Gene3D" id="2.130.10.10">
    <property type="entry name" value="YVTN repeat-like/Quinoprotein amine dehydrogenase"/>
    <property type="match status" value="1"/>
</dbReference>
<feature type="region of interest" description="Disordered" evidence="1">
    <location>
        <begin position="297"/>
        <end position="330"/>
    </location>
</feature>
<dbReference type="SUPFAM" id="SSF69322">
    <property type="entry name" value="Tricorn protease domain 2"/>
    <property type="match status" value="1"/>
</dbReference>
<evidence type="ECO:0000313" key="3">
    <source>
        <dbReference type="EMBL" id="NVO66608.1"/>
    </source>
</evidence>
<dbReference type="AlphaFoldDB" id="A0A7K4HP50"/>
<name>A0A7K4HP50_9EURY</name>
<evidence type="ECO:0000256" key="1">
    <source>
        <dbReference type="SAM" id="MobiDB-lite"/>
    </source>
</evidence>
<dbReference type="EMBL" id="JABXWR010000001">
    <property type="protein sequence ID" value="NVO66608.1"/>
    <property type="molecule type" value="Genomic_DNA"/>
</dbReference>
<dbReference type="InterPro" id="IPR015943">
    <property type="entry name" value="WD40/YVTN_repeat-like_dom_sf"/>
</dbReference>
<dbReference type="Proteomes" id="UP000570823">
    <property type="component" value="Unassembled WGS sequence"/>
</dbReference>
<comment type="caution">
    <text evidence="3">The sequence shown here is derived from an EMBL/GenBank/DDBJ whole genome shotgun (WGS) entry which is preliminary data.</text>
</comment>
<dbReference type="OrthoDB" id="112386at2157"/>
<dbReference type="InterPro" id="IPR002372">
    <property type="entry name" value="PQQ_rpt_dom"/>
</dbReference>
<dbReference type="InterPro" id="IPR001680">
    <property type="entry name" value="WD40_rpt"/>
</dbReference>
<evidence type="ECO:0000313" key="4">
    <source>
        <dbReference type="Proteomes" id="UP000570823"/>
    </source>
</evidence>
<reference evidence="3 4" key="1">
    <citation type="submission" date="2020-06" db="EMBL/GenBank/DDBJ databases">
        <title>Methanofollis fontis sp. nov., a methanogen isolated from marine sediments near a cold seep at Four-Way Closure Ridge offshore southwestern Taiwan.</title>
        <authorList>
            <person name="Chen S.-C."/>
            <person name="Teng N.-H."/>
            <person name="Lin Y.-S."/>
            <person name="Lai M.-C."/>
            <person name="Chen H.-H."/>
            <person name="Wang C.-C."/>
        </authorList>
    </citation>
    <scope>NUCLEOTIDE SEQUENCE [LARGE SCALE GENOMIC DNA]</scope>
    <source>
        <strain evidence="3 4">DSM 2702</strain>
    </source>
</reference>
<dbReference type="SMART" id="SM00320">
    <property type="entry name" value="WD40"/>
    <property type="match status" value="3"/>
</dbReference>
<dbReference type="RefSeq" id="WP_176788287.1">
    <property type="nucleotide sequence ID" value="NZ_JABXWR010000001.1"/>
</dbReference>
<protein>
    <submittedName>
        <fullName evidence="3">PQQ-binding-like beta-propeller repeat protein</fullName>
    </submittedName>
</protein>
<sequence length="347" mass="35611">MRAGVAVALILALSIAATAAGLSFGSAWETTMPENVLDIAVSDDGTTVVVLTAAALSCLDADGTPLWEVPGRHAQTVGISGDGSLIVTGGEDLRLYDRSGALAFRHDTGFFAFGTAISPDGSCIAGGFDNTRVMIFRKNSTGAFEQSAIVNTTEDVIALALSLDGGHIVTGEKDGTIRYYTGEGRPLWSYATGSATLSCSMTDDGGYIAVGADHGVAELLNRNGRVLWRQVSGERRPGIALAGDGSLVALGRDGIRFFSTDGTEIGRIGGEEITSIALSGNGAVAAGAGRAVALYRPASRTPTEDETMASTPTARQEGPEGETPTPTQSAAPLLAAVAALLCARWRG</sequence>
<evidence type="ECO:0000259" key="2">
    <source>
        <dbReference type="Pfam" id="PF13360"/>
    </source>
</evidence>
<keyword evidence="4" id="KW-1185">Reference proteome</keyword>
<dbReference type="Pfam" id="PF13360">
    <property type="entry name" value="PQQ_2"/>
    <property type="match status" value="1"/>
</dbReference>
<proteinExistence type="predicted"/>